<reference evidence="1" key="1">
    <citation type="submission" date="2021-06" db="EMBL/GenBank/DDBJ databases">
        <authorList>
            <person name="Hodson N. C."/>
            <person name="Mongue J. A."/>
            <person name="Jaron S. K."/>
        </authorList>
    </citation>
    <scope>NUCLEOTIDE SEQUENCE</scope>
</reference>
<sequence>YLEPVQGPKTKSVERENKCVRHLKSMWIELEEEKVPDIR</sequence>
<name>A0A8J2KVF1_9HEXA</name>
<gene>
    <name evidence="1" type="ORF">AFUS01_LOCUS21572</name>
</gene>
<proteinExistence type="predicted"/>
<feature type="non-terminal residue" evidence="1">
    <location>
        <position position="1"/>
    </location>
</feature>
<accession>A0A8J2KVF1</accession>
<dbReference type="Proteomes" id="UP000708208">
    <property type="component" value="Unassembled WGS sequence"/>
</dbReference>
<dbReference type="AlphaFoldDB" id="A0A8J2KVF1"/>
<comment type="caution">
    <text evidence="1">The sequence shown here is derived from an EMBL/GenBank/DDBJ whole genome shotgun (WGS) entry which is preliminary data.</text>
</comment>
<evidence type="ECO:0000313" key="2">
    <source>
        <dbReference type="Proteomes" id="UP000708208"/>
    </source>
</evidence>
<keyword evidence="2" id="KW-1185">Reference proteome</keyword>
<evidence type="ECO:0000313" key="1">
    <source>
        <dbReference type="EMBL" id="CAG7733105.1"/>
    </source>
</evidence>
<protein>
    <submittedName>
        <fullName evidence="1">Uncharacterized protein</fullName>
    </submittedName>
</protein>
<dbReference type="EMBL" id="CAJVCH010243098">
    <property type="protein sequence ID" value="CAG7733105.1"/>
    <property type="molecule type" value="Genomic_DNA"/>
</dbReference>
<organism evidence="1 2">
    <name type="scientific">Allacma fusca</name>
    <dbReference type="NCBI Taxonomy" id="39272"/>
    <lineage>
        <taxon>Eukaryota</taxon>
        <taxon>Metazoa</taxon>
        <taxon>Ecdysozoa</taxon>
        <taxon>Arthropoda</taxon>
        <taxon>Hexapoda</taxon>
        <taxon>Collembola</taxon>
        <taxon>Symphypleona</taxon>
        <taxon>Sminthuridae</taxon>
        <taxon>Allacma</taxon>
    </lineage>
</organism>